<dbReference type="InterPro" id="IPR001611">
    <property type="entry name" value="Leu-rich_rpt"/>
</dbReference>
<dbReference type="GO" id="GO:0005737">
    <property type="term" value="C:cytoplasm"/>
    <property type="evidence" value="ECO:0007669"/>
    <property type="project" value="UniProtKB-SubCell"/>
</dbReference>
<dbReference type="SUPFAM" id="SSF52058">
    <property type="entry name" value="L domain-like"/>
    <property type="match status" value="1"/>
</dbReference>
<evidence type="ECO:0000313" key="5">
    <source>
        <dbReference type="Ensembl" id="ENSCCRP00020054471.1"/>
    </source>
</evidence>
<evidence type="ECO:0000313" key="6">
    <source>
        <dbReference type="Proteomes" id="UP000694701"/>
    </source>
</evidence>
<evidence type="ECO:0000256" key="1">
    <source>
        <dbReference type="ARBA" id="ARBA00004496"/>
    </source>
</evidence>
<dbReference type="GO" id="GO:0005634">
    <property type="term" value="C:nucleus"/>
    <property type="evidence" value="ECO:0007669"/>
    <property type="project" value="TreeGrafter"/>
</dbReference>
<proteinExistence type="predicted"/>
<keyword evidence="3" id="KW-0433">Leucine-rich repeat</keyword>
<evidence type="ECO:0000256" key="2">
    <source>
        <dbReference type="ARBA" id="ARBA00022490"/>
    </source>
</evidence>
<sequence>HWLVANRNTLEERTSKRKNISGSHFELHSGKHEKRQPESASNCLDAQLFKLDFIHLFQVLDLSFNNLTVESIINLGLLPRLKMLHLTGNQLQMLPLNMVGPFHSFHYKRGVLLFQTLEVLMLDDNKLSSPGVFMSLANLKRLRHLNLQGNYISGVPFLEKVETLQDAQTGIMPQSIGQNVATVNDKRINYFELVIHSNPLTTQRSGDPPMLTCFLQEKLGIKITRKKTTDLIKRHIILPVSVKSTVPNVPKFPSITANQHATEMLSSPKCTGQDNPPPLEYGLSHVFGFSSQTSIDDEEDIAIGQEHFDLTSADISFEMYQNAEPFFVTEVILLHLEPRSLQIKTYARETELEMKKGGKACPEKLIGYEILLDDTSEPEMPELSGIQQAVSVLEHMLKNLLVYRDSKANLDLPQKPYTEREKRVRGYSSGKKVEELLSQIKEAKTIIKVPLDSVLEGGNGICKREYEEALMLLKDMKRKYRTAHLKRVEQAAQIENEMMCNLNQQVLYSLLIH</sequence>
<evidence type="ECO:0000256" key="4">
    <source>
        <dbReference type="ARBA" id="ARBA00022737"/>
    </source>
</evidence>
<dbReference type="InterPro" id="IPR003591">
    <property type="entry name" value="Leu-rich_rpt_typical-subtyp"/>
</dbReference>
<name>A0A8C2FDF6_CYPCA</name>
<protein>
    <submittedName>
        <fullName evidence="5">X-ray radiation resistance associated 1</fullName>
    </submittedName>
</protein>
<dbReference type="AlphaFoldDB" id="A0A8C2FDF6"/>
<dbReference type="Ensembl" id="ENSCCRT00020059644.1">
    <property type="protein sequence ID" value="ENSCCRP00020054471.1"/>
    <property type="gene ID" value="ENSCCRG00020024866.1"/>
</dbReference>
<dbReference type="PANTHER" id="PTHR22710">
    <property type="entry name" value="X-RAY RADIATION RESISTANCE ASSOCIATED PROTEIN 1 XRRA1"/>
    <property type="match status" value="1"/>
</dbReference>
<reference evidence="5" key="1">
    <citation type="submission" date="2025-08" db="UniProtKB">
        <authorList>
            <consortium name="Ensembl"/>
        </authorList>
    </citation>
    <scope>IDENTIFICATION</scope>
</reference>
<dbReference type="PROSITE" id="PS51450">
    <property type="entry name" value="LRR"/>
    <property type="match status" value="1"/>
</dbReference>
<dbReference type="Gene3D" id="3.80.10.10">
    <property type="entry name" value="Ribonuclease Inhibitor"/>
    <property type="match status" value="1"/>
</dbReference>
<keyword evidence="4" id="KW-0677">Repeat</keyword>
<dbReference type="SMART" id="SM00369">
    <property type="entry name" value="LRR_TYP"/>
    <property type="match status" value="2"/>
</dbReference>
<dbReference type="PANTHER" id="PTHR22710:SF2">
    <property type="entry name" value="X-RAY RADIATION RESISTANCE-ASSOCIATED PROTEIN 1"/>
    <property type="match status" value="1"/>
</dbReference>
<comment type="subcellular location">
    <subcellularLocation>
        <location evidence="1">Cytoplasm</location>
    </subcellularLocation>
</comment>
<accession>A0A8C2FDF6</accession>
<keyword evidence="2" id="KW-0963">Cytoplasm</keyword>
<evidence type="ECO:0000256" key="3">
    <source>
        <dbReference type="ARBA" id="ARBA00022614"/>
    </source>
</evidence>
<dbReference type="InterPro" id="IPR032675">
    <property type="entry name" value="LRR_dom_sf"/>
</dbReference>
<organism evidence="5 6">
    <name type="scientific">Cyprinus carpio</name>
    <name type="common">Common carp</name>
    <dbReference type="NCBI Taxonomy" id="7962"/>
    <lineage>
        <taxon>Eukaryota</taxon>
        <taxon>Metazoa</taxon>
        <taxon>Chordata</taxon>
        <taxon>Craniata</taxon>
        <taxon>Vertebrata</taxon>
        <taxon>Euteleostomi</taxon>
        <taxon>Actinopterygii</taxon>
        <taxon>Neopterygii</taxon>
        <taxon>Teleostei</taxon>
        <taxon>Ostariophysi</taxon>
        <taxon>Cypriniformes</taxon>
        <taxon>Cyprinidae</taxon>
        <taxon>Cyprininae</taxon>
        <taxon>Cyprinus</taxon>
    </lineage>
</organism>
<dbReference type="Proteomes" id="UP000694701">
    <property type="component" value="Unplaced"/>
</dbReference>